<dbReference type="Proteomes" id="UP000193560">
    <property type="component" value="Unassembled WGS sequence"/>
</dbReference>
<keyword evidence="3" id="KW-1185">Reference proteome</keyword>
<proteinExistence type="predicted"/>
<dbReference type="SUPFAM" id="SSF46689">
    <property type="entry name" value="Homeodomain-like"/>
    <property type="match status" value="1"/>
</dbReference>
<dbReference type="InterPro" id="IPR001005">
    <property type="entry name" value="SANT/Myb"/>
</dbReference>
<feature type="compositionally biased region" description="Low complexity" evidence="1">
    <location>
        <begin position="75"/>
        <end position="89"/>
    </location>
</feature>
<sequence length="237" mass="26932">MNSTVLYSTVQHWMSFSITSAMDLKHILCQPMEEDLHTKNSAEMVQSQEPLGNDRTPQQTYHVAHQDYWQHGRPTSMNSLSTSTSTSSTLIGRTNSMTGNGVHPYLTSPRRRVHSEQQYRISPVFSLGYHQQHHCPDEVLIAPLTSMSVSIQIQTRTPWTPAEDILLQKGYEQGLSWAMISATHLPHRSRGCCWGRFKTLQSKNLIHVKVQQNQSRLARRAWKAMSMTKKPTSSTSA</sequence>
<protein>
    <recommendedName>
        <fullName evidence="4">Myb-like domain-containing protein</fullName>
    </recommendedName>
</protein>
<feature type="compositionally biased region" description="Polar residues" evidence="1">
    <location>
        <begin position="90"/>
        <end position="99"/>
    </location>
</feature>
<evidence type="ECO:0008006" key="4">
    <source>
        <dbReference type="Google" id="ProtNLM"/>
    </source>
</evidence>
<evidence type="ECO:0000256" key="1">
    <source>
        <dbReference type="SAM" id="MobiDB-lite"/>
    </source>
</evidence>
<gene>
    <name evidence="2" type="ORF">BCR42DRAFT_485706</name>
</gene>
<feature type="region of interest" description="Disordered" evidence="1">
    <location>
        <begin position="72"/>
        <end position="107"/>
    </location>
</feature>
<dbReference type="CDD" id="cd00167">
    <property type="entry name" value="SANT"/>
    <property type="match status" value="1"/>
</dbReference>
<dbReference type="OrthoDB" id="2273136at2759"/>
<reference evidence="2 3" key="1">
    <citation type="submission" date="2016-07" db="EMBL/GenBank/DDBJ databases">
        <title>Pervasive Adenine N6-methylation of Active Genes in Fungi.</title>
        <authorList>
            <consortium name="DOE Joint Genome Institute"/>
            <person name="Mondo S.J."/>
            <person name="Dannebaum R.O."/>
            <person name="Kuo R.C."/>
            <person name="Labutti K."/>
            <person name="Haridas S."/>
            <person name="Kuo A."/>
            <person name="Salamov A."/>
            <person name="Ahrendt S.R."/>
            <person name="Lipzen A."/>
            <person name="Sullivan W."/>
            <person name="Andreopoulos W.B."/>
            <person name="Clum A."/>
            <person name="Lindquist E."/>
            <person name="Daum C."/>
            <person name="Ramamoorthy G.K."/>
            <person name="Gryganskyi A."/>
            <person name="Culley D."/>
            <person name="Magnuson J.K."/>
            <person name="James T.Y."/>
            <person name="O'Malley M.A."/>
            <person name="Stajich J.E."/>
            <person name="Spatafora J.W."/>
            <person name="Visel A."/>
            <person name="Grigoriev I.V."/>
        </authorList>
    </citation>
    <scope>NUCLEOTIDE SEQUENCE [LARGE SCALE GENOMIC DNA]</scope>
    <source>
        <strain evidence="2 3">NRRL 1336</strain>
    </source>
</reference>
<dbReference type="Gene3D" id="1.10.10.60">
    <property type="entry name" value="Homeodomain-like"/>
    <property type="match status" value="1"/>
</dbReference>
<comment type="caution">
    <text evidence="2">The sequence shown here is derived from an EMBL/GenBank/DDBJ whole genome shotgun (WGS) entry which is preliminary data.</text>
</comment>
<evidence type="ECO:0000313" key="2">
    <source>
        <dbReference type="EMBL" id="ORZ25553.1"/>
    </source>
</evidence>
<evidence type="ECO:0000313" key="3">
    <source>
        <dbReference type="Proteomes" id="UP000193560"/>
    </source>
</evidence>
<dbReference type="InterPro" id="IPR009057">
    <property type="entry name" value="Homeodomain-like_sf"/>
</dbReference>
<accession>A0A1X2J174</accession>
<organism evidence="2 3">
    <name type="scientific">Absidia repens</name>
    <dbReference type="NCBI Taxonomy" id="90262"/>
    <lineage>
        <taxon>Eukaryota</taxon>
        <taxon>Fungi</taxon>
        <taxon>Fungi incertae sedis</taxon>
        <taxon>Mucoromycota</taxon>
        <taxon>Mucoromycotina</taxon>
        <taxon>Mucoromycetes</taxon>
        <taxon>Mucorales</taxon>
        <taxon>Cunninghamellaceae</taxon>
        <taxon>Absidia</taxon>
    </lineage>
</organism>
<dbReference type="AlphaFoldDB" id="A0A1X2J174"/>
<name>A0A1X2J174_9FUNG</name>
<dbReference type="EMBL" id="MCGE01000001">
    <property type="protein sequence ID" value="ORZ25553.1"/>
    <property type="molecule type" value="Genomic_DNA"/>
</dbReference>